<accession>A0ABU7UU88</accession>
<gene>
    <name evidence="1" type="ORF">SJI18_21865</name>
</gene>
<name>A0ABU7UU88_9CLOT</name>
<dbReference type="Pfam" id="PF02452">
    <property type="entry name" value="PemK_toxin"/>
    <property type="match status" value="1"/>
</dbReference>
<dbReference type="EMBL" id="JAZHFS010000033">
    <property type="protein sequence ID" value="MEF2114940.1"/>
    <property type="molecule type" value="Genomic_DNA"/>
</dbReference>
<proteinExistence type="predicted"/>
<evidence type="ECO:0000313" key="2">
    <source>
        <dbReference type="Proteomes" id="UP001498469"/>
    </source>
</evidence>
<comment type="caution">
    <text evidence="1">The sequence shown here is derived from an EMBL/GenBank/DDBJ whole genome shotgun (WGS) entry which is preliminary data.</text>
</comment>
<dbReference type="InterPro" id="IPR003477">
    <property type="entry name" value="PemK-like"/>
</dbReference>
<dbReference type="Proteomes" id="UP001498469">
    <property type="component" value="Unassembled WGS sequence"/>
</dbReference>
<dbReference type="RefSeq" id="WP_216247942.1">
    <property type="nucleotide sequence ID" value="NZ_JAZHFS010000033.1"/>
</dbReference>
<reference evidence="1 2" key="1">
    <citation type="submission" date="2023-11" db="EMBL/GenBank/DDBJ databases">
        <title>Draft genome sequence of a psychrophilic Clostridium strain from permafrost water brine.</title>
        <authorList>
            <person name="Shcherbakova V.A."/>
            <person name="Trubitsyn V.E."/>
            <person name="Zakharyuk A.G."/>
        </authorList>
    </citation>
    <scope>NUCLEOTIDE SEQUENCE [LARGE SCALE GENOMIC DNA]</scope>
    <source>
        <strain evidence="1 2">14F</strain>
    </source>
</reference>
<keyword evidence="2" id="KW-1185">Reference proteome</keyword>
<sequence length="157" mass="18189">MEKHVNSESFSPSTHSVKGAIHWFSLSKPNADITSLKVRPFIIIGRTNYNSKRVLLSPVQDLANYMENGKVKYPYHVPLLMSKYDFLEKDSVILLDQVYTIAKEELFEECYMGTICDFKPLDSAILYNFDLYESMMDEVAVLLSQYKTIYTNQFSRS</sequence>
<protein>
    <submittedName>
        <fullName evidence="1">Type II toxin-antitoxin system PemK/MazF family toxin</fullName>
    </submittedName>
</protein>
<organism evidence="1 2">
    <name type="scientific">Clostridium frigoriphilum</name>
    <dbReference type="NCBI Taxonomy" id="443253"/>
    <lineage>
        <taxon>Bacteria</taxon>
        <taxon>Bacillati</taxon>
        <taxon>Bacillota</taxon>
        <taxon>Clostridia</taxon>
        <taxon>Eubacteriales</taxon>
        <taxon>Clostridiaceae</taxon>
        <taxon>Clostridium</taxon>
    </lineage>
</organism>
<evidence type="ECO:0000313" key="1">
    <source>
        <dbReference type="EMBL" id="MEF2114940.1"/>
    </source>
</evidence>